<dbReference type="EMBL" id="JAMTCK010000003">
    <property type="protein sequence ID" value="MCP2164847.1"/>
    <property type="molecule type" value="Genomic_DNA"/>
</dbReference>
<dbReference type="Proteomes" id="UP001206128">
    <property type="component" value="Unassembled WGS sequence"/>
</dbReference>
<accession>A0AAE3GCQ5</accession>
<evidence type="ECO:0000256" key="1">
    <source>
        <dbReference type="SAM" id="MobiDB-lite"/>
    </source>
</evidence>
<evidence type="ECO:0000313" key="3">
    <source>
        <dbReference type="Proteomes" id="UP001206128"/>
    </source>
</evidence>
<proteinExistence type="predicted"/>
<feature type="compositionally biased region" description="Basic and acidic residues" evidence="1">
    <location>
        <begin position="14"/>
        <end position="24"/>
    </location>
</feature>
<feature type="compositionally biased region" description="Acidic residues" evidence="1">
    <location>
        <begin position="1"/>
        <end position="13"/>
    </location>
</feature>
<gene>
    <name evidence="2" type="ORF">LX83_001687</name>
</gene>
<protein>
    <submittedName>
        <fullName evidence="2">Uncharacterized protein</fullName>
    </submittedName>
</protein>
<organism evidence="2 3">
    <name type="scientific">Goodfellowiella coeruleoviolacea</name>
    <dbReference type="NCBI Taxonomy" id="334858"/>
    <lineage>
        <taxon>Bacteria</taxon>
        <taxon>Bacillati</taxon>
        <taxon>Actinomycetota</taxon>
        <taxon>Actinomycetes</taxon>
        <taxon>Pseudonocardiales</taxon>
        <taxon>Pseudonocardiaceae</taxon>
        <taxon>Goodfellowiella</taxon>
    </lineage>
</organism>
<name>A0AAE3GCQ5_9PSEU</name>
<sequence length="42" mass="4709">MADEQEPDDEVEDDGKRSIIDDKQTPLTGETLDPSTFEPESK</sequence>
<reference evidence="2" key="1">
    <citation type="submission" date="2022-06" db="EMBL/GenBank/DDBJ databases">
        <title>Genomic Encyclopedia of Archaeal and Bacterial Type Strains, Phase II (KMG-II): from individual species to whole genera.</title>
        <authorList>
            <person name="Goeker M."/>
        </authorList>
    </citation>
    <scope>NUCLEOTIDE SEQUENCE</scope>
    <source>
        <strain evidence="2">DSM 43935</strain>
    </source>
</reference>
<dbReference type="AlphaFoldDB" id="A0AAE3GCQ5"/>
<dbReference type="RefSeq" id="WP_301327773.1">
    <property type="nucleotide sequence ID" value="NZ_JAMTCK010000003.1"/>
</dbReference>
<keyword evidence="3" id="KW-1185">Reference proteome</keyword>
<feature type="region of interest" description="Disordered" evidence="1">
    <location>
        <begin position="1"/>
        <end position="42"/>
    </location>
</feature>
<comment type="caution">
    <text evidence="2">The sequence shown here is derived from an EMBL/GenBank/DDBJ whole genome shotgun (WGS) entry which is preliminary data.</text>
</comment>
<evidence type="ECO:0000313" key="2">
    <source>
        <dbReference type="EMBL" id="MCP2164847.1"/>
    </source>
</evidence>